<dbReference type="Pfam" id="PF13365">
    <property type="entry name" value="Trypsin_2"/>
    <property type="match status" value="1"/>
</dbReference>
<dbReference type="Gene3D" id="2.40.10.120">
    <property type="match status" value="1"/>
</dbReference>
<dbReference type="PRINTS" id="PR00722">
    <property type="entry name" value="CHYMOTRYPSIN"/>
</dbReference>
<evidence type="ECO:0000313" key="3">
    <source>
        <dbReference type="Proteomes" id="UP001501115"/>
    </source>
</evidence>
<evidence type="ECO:0000313" key="2">
    <source>
        <dbReference type="EMBL" id="GAA4297415.1"/>
    </source>
</evidence>
<evidence type="ECO:0000259" key="1">
    <source>
        <dbReference type="Pfam" id="PF20028"/>
    </source>
</evidence>
<protein>
    <submittedName>
        <fullName evidence="2">Trypsin-like peptidase domain-containing protein</fullName>
    </submittedName>
</protein>
<dbReference type="InterPro" id="IPR001314">
    <property type="entry name" value="Peptidase_S1A"/>
</dbReference>
<organism evidence="2 3">
    <name type="scientific">Streptomyces venetus</name>
    <dbReference type="NCBI Taxonomy" id="1701086"/>
    <lineage>
        <taxon>Bacteria</taxon>
        <taxon>Bacillati</taxon>
        <taxon>Actinomycetota</taxon>
        <taxon>Actinomycetes</taxon>
        <taxon>Kitasatosporales</taxon>
        <taxon>Streptomycetaceae</taxon>
        <taxon>Streptomyces</taxon>
    </lineage>
</organism>
<proteinExistence type="predicted"/>
<sequence length="663" mass="72423">MTARLEALLLRATVRIGPEGAPDTLWGSGFFVAPGWVLTCAHVLRPAREPDQGGPSRVPEEGGPLRIRGHDRLDARGRLAYWLGGGTDPDQDLALIRLIDPADHACVRLTDRYDAPLAVTAHGWRVPNGGAPQRWKGQTECNGKDGAHGLTLAPLVEIPHGASGGPLLDRERGLVAGVVKARRTGKDGGLAVAVTALRGFRRAVPVGDERSLGNDPYAELIRAHDTWHQRARGALSWVRAQDDQCSARERRWGPRDSADACALLAALPPPDSSAELQGLIERVLGDEPLWEDDTAPQDWRDGQGWLYDHSEGPDIVSLHYLRVVARACAQRAPGAAAALERWVERRAEQLPYHLRALLMGVTAWAPGIGARGEADACAVPSVAVVLDPRGADEEGPVVAVELEPDLFRPHDRFHWRIWTWTGGPDTARALDQDTDGEGVPLADLPHLLNEPLSRAFGRLDTDRRARLELALPVEHFGVDVHLWRPSPVVRSLRPHPAERPFGVHRQVVLRCLKRRGEPLDVWRERWHGVAEGEPKALPVPSDAYAPRALTDAPPGAVPVLCRPPAESAATLSHAIAEGYGVILWSQRAEHAHGCGPDCLELHDRAAELLGSAGRATTLPERLRTLRERVSQADADADWAEHLALFYDDPRRPIPLCDDLLESP</sequence>
<dbReference type="SUPFAM" id="SSF50494">
    <property type="entry name" value="Trypsin-like serine proteases"/>
    <property type="match status" value="1"/>
</dbReference>
<dbReference type="Pfam" id="PF20028">
    <property type="entry name" value="VMAP-C"/>
    <property type="match status" value="1"/>
</dbReference>
<comment type="caution">
    <text evidence="2">The sequence shown here is derived from an EMBL/GenBank/DDBJ whole genome shotgun (WGS) entry which is preliminary data.</text>
</comment>
<dbReference type="Proteomes" id="UP001501115">
    <property type="component" value="Unassembled WGS sequence"/>
</dbReference>
<dbReference type="InterPro" id="IPR045450">
    <property type="entry name" value="VMAP_C"/>
</dbReference>
<dbReference type="InterPro" id="IPR009003">
    <property type="entry name" value="Peptidase_S1_PA"/>
</dbReference>
<feature type="domain" description="vWA-MoxR associated protein C-terminal" evidence="1">
    <location>
        <begin position="411"/>
        <end position="649"/>
    </location>
</feature>
<gene>
    <name evidence="2" type="ORF">GCM10023086_11520</name>
</gene>
<keyword evidence="3" id="KW-1185">Reference proteome</keyword>
<dbReference type="RefSeq" id="WP_345660284.1">
    <property type="nucleotide sequence ID" value="NZ_BAABET010000002.1"/>
</dbReference>
<dbReference type="EMBL" id="BAABET010000002">
    <property type="protein sequence ID" value="GAA4297415.1"/>
    <property type="molecule type" value="Genomic_DNA"/>
</dbReference>
<accession>A0ABP8F8I9</accession>
<name>A0ABP8F8I9_9ACTN</name>
<reference evidence="3" key="1">
    <citation type="journal article" date="2019" name="Int. J. Syst. Evol. Microbiol.">
        <title>The Global Catalogue of Microorganisms (GCM) 10K type strain sequencing project: providing services to taxonomists for standard genome sequencing and annotation.</title>
        <authorList>
            <consortium name="The Broad Institute Genomics Platform"/>
            <consortium name="The Broad Institute Genome Sequencing Center for Infectious Disease"/>
            <person name="Wu L."/>
            <person name="Ma J."/>
        </authorList>
    </citation>
    <scope>NUCLEOTIDE SEQUENCE [LARGE SCALE GENOMIC DNA]</scope>
    <source>
        <strain evidence="3">JCM 31290</strain>
    </source>
</reference>